<evidence type="ECO:0008006" key="4">
    <source>
        <dbReference type="Google" id="ProtNLM"/>
    </source>
</evidence>
<gene>
    <name evidence="2" type="ORF">M3B43_05915</name>
</gene>
<comment type="caution">
    <text evidence="2">The sequence shown here is derived from an EMBL/GenBank/DDBJ whole genome shotgun (WGS) entry which is preliminary data.</text>
</comment>
<evidence type="ECO:0000256" key="1">
    <source>
        <dbReference type="SAM" id="SignalP"/>
    </source>
</evidence>
<feature type="chain" id="PRO_5045132394" description="Secreted protein" evidence="1">
    <location>
        <begin position="30"/>
        <end position="117"/>
    </location>
</feature>
<dbReference type="PROSITE" id="PS51257">
    <property type="entry name" value="PROKAR_LIPOPROTEIN"/>
    <property type="match status" value="1"/>
</dbReference>
<dbReference type="EMBL" id="JALXMO010000011">
    <property type="protein sequence ID" value="MCT1606867.1"/>
    <property type="molecule type" value="Genomic_DNA"/>
</dbReference>
<accession>A0ABT2HQA7</accession>
<evidence type="ECO:0000313" key="3">
    <source>
        <dbReference type="Proteomes" id="UP001205046"/>
    </source>
</evidence>
<evidence type="ECO:0000313" key="2">
    <source>
        <dbReference type="EMBL" id="MCT1606867.1"/>
    </source>
</evidence>
<proteinExistence type="predicted"/>
<organism evidence="2 3">
    <name type="scientific">Nesterenkonia massiliensis</name>
    <dbReference type="NCBI Taxonomy" id="1232429"/>
    <lineage>
        <taxon>Bacteria</taxon>
        <taxon>Bacillati</taxon>
        <taxon>Actinomycetota</taxon>
        <taxon>Actinomycetes</taxon>
        <taxon>Micrococcales</taxon>
        <taxon>Micrococcaceae</taxon>
        <taxon>Nesterenkonia</taxon>
    </lineage>
</organism>
<reference evidence="2 3" key="1">
    <citation type="submission" date="2022-04" db="EMBL/GenBank/DDBJ databases">
        <title>Human microbiome associated bacterial genomes.</title>
        <authorList>
            <person name="Sandstrom S."/>
            <person name="Salamzade R."/>
            <person name="Kalan L.R."/>
        </authorList>
    </citation>
    <scope>NUCLEOTIDE SEQUENCE [LARGE SCALE GENOMIC DNA]</scope>
    <source>
        <strain evidence="3">p3-SID767</strain>
    </source>
</reference>
<keyword evidence="1" id="KW-0732">Signal</keyword>
<name>A0ABT2HQA7_9MICC</name>
<sequence length="117" mass="12206">MKTQKRMLLALTGLSAAILLVGCSGEDSANSQDFSSAAAERGYQCAETMPMATGVETEISCIHTELGELALSTFESPEARDSNAGELELEHAVPVADTSAVAGEDQATVEEIADTLQ</sequence>
<dbReference type="RefSeq" id="WP_260072931.1">
    <property type="nucleotide sequence ID" value="NZ_JALXMO010000011.1"/>
</dbReference>
<protein>
    <recommendedName>
        <fullName evidence="4">Secreted protein</fullName>
    </recommendedName>
</protein>
<keyword evidence="3" id="KW-1185">Reference proteome</keyword>
<feature type="signal peptide" evidence="1">
    <location>
        <begin position="1"/>
        <end position="29"/>
    </location>
</feature>
<dbReference type="Proteomes" id="UP001205046">
    <property type="component" value="Unassembled WGS sequence"/>
</dbReference>